<sequence length="220" mass="25415">MNQPMEPWMEELLHGEDSGDKMTEKQARIFEAAIEVFAEKGFSGSSTSEIAQRAGVAEGTIFRHYKTKKDLLISIVAPAMVRLIAPFVLREFRDIFKTEYDSVEPFLRAVIENRIEFLEKNKRLFKILIQEIPFHPEMQAQLEKIVFSQLKQRIEKVFSKFQADGIVVDWPTSTIMRLAASAIMSYVVFRTFFSQRDGVVWDDAREREATIDFIVKGLTP</sequence>
<dbReference type="AlphaFoldDB" id="A0A4U0FG79"/>
<dbReference type="Gene3D" id="1.10.357.10">
    <property type="entry name" value="Tetracycline Repressor, domain 2"/>
    <property type="match status" value="1"/>
</dbReference>
<dbReference type="RefSeq" id="WP_136775648.1">
    <property type="nucleotide sequence ID" value="NZ_SUPK01000001.1"/>
</dbReference>
<dbReference type="PANTHER" id="PTHR43479:SF11">
    <property type="entry name" value="ACREF_ENVCD OPERON REPRESSOR-RELATED"/>
    <property type="match status" value="1"/>
</dbReference>
<comment type="caution">
    <text evidence="4">The sequence shown here is derived from an EMBL/GenBank/DDBJ whole genome shotgun (WGS) entry which is preliminary data.</text>
</comment>
<evidence type="ECO:0000256" key="2">
    <source>
        <dbReference type="PROSITE-ProRule" id="PRU00335"/>
    </source>
</evidence>
<proteinExistence type="predicted"/>
<dbReference type="SUPFAM" id="SSF46689">
    <property type="entry name" value="Homeodomain-like"/>
    <property type="match status" value="1"/>
</dbReference>
<dbReference type="PRINTS" id="PR00455">
    <property type="entry name" value="HTHTETR"/>
</dbReference>
<dbReference type="InterPro" id="IPR001647">
    <property type="entry name" value="HTH_TetR"/>
</dbReference>
<keyword evidence="1 2" id="KW-0238">DNA-binding</keyword>
<dbReference type="PANTHER" id="PTHR43479">
    <property type="entry name" value="ACREF/ENVCD OPERON REPRESSOR-RELATED"/>
    <property type="match status" value="1"/>
</dbReference>
<evidence type="ECO:0000259" key="3">
    <source>
        <dbReference type="PROSITE" id="PS50977"/>
    </source>
</evidence>
<dbReference type="SUPFAM" id="SSF48498">
    <property type="entry name" value="Tetracyclin repressor-like, C-terminal domain"/>
    <property type="match status" value="1"/>
</dbReference>
<dbReference type="PROSITE" id="PS50977">
    <property type="entry name" value="HTH_TETR_2"/>
    <property type="match status" value="1"/>
</dbReference>
<dbReference type="InterPro" id="IPR009057">
    <property type="entry name" value="Homeodomain-like_sf"/>
</dbReference>
<organism evidence="4 5">
    <name type="scientific">Cohnella pontilimi</name>
    <dbReference type="NCBI Taxonomy" id="2564100"/>
    <lineage>
        <taxon>Bacteria</taxon>
        <taxon>Bacillati</taxon>
        <taxon>Bacillota</taxon>
        <taxon>Bacilli</taxon>
        <taxon>Bacillales</taxon>
        <taxon>Paenibacillaceae</taxon>
        <taxon>Cohnella</taxon>
    </lineage>
</organism>
<dbReference type="EMBL" id="SUPK01000001">
    <property type="protein sequence ID" value="TJY43927.1"/>
    <property type="molecule type" value="Genomic_DNA"/>
</dbReference>
<feature type="domain" description="HTH tetR-type" evidence="3">
    <location>
        <begin position="23"/>
        <end position="83"/>
    </location>
</feature>
<dbReference type="InterPro" id="IPR036271">
    <property type="entry name" value="Tet_transcr_reg_TetR-rel_C_sf"/>
</dbReference>
<reference evidence="4 5" key="1">
    <citation type="submission" date="2019-04" db="EMBL/GenBank/DDBJ databases">
        <title>Cohnella sp. nov., isolated from soil.</title>
        <authorList>
            <person name="Kim W."/>
        </authorList>
    </citation>
    <scope>NUCLEOTIDE SEQUENCE [LARGE SCALE GENOMIC DNA]</scope>
    <source>
        <strain evidence="4 5">CAU 1483</strain>
    </source>
</reference>
<dbReference type="InterPro" id="IPR050624">
    <property type="entry name" value="HTH-type_Tx_Regulator"/>
</dbReference>
<dbReference type="Pfam" id="PF00440">
    <property type="entry name" value="TetR_N"/>
    <property type="match status" value="1"/>
</dbReference>
<protein>
    <submittedName>
        <fullName evidence="4">TetR/AcrR family transcriptional regulator</fullName>
    </submittedName>
</protein>
<feature type="DNA-binding region" description="H-T-H motif" evidence="2">
    <location>
        <begin position="46"/>
        <end position="65"/>
    </location>
</feature>
<dbReference type="GO" id="GO:0003677">
    <property type="term" value="F:DNA binding"/>
    <property type="evidence" value="ECO:0007669"/>
    <property type="project" value="UniProtKB-UniRule"/>
</dbReference>
<evidence type="ECO:0000256" key="1">
    <source>
        <dbReference type="ARBA" id="ARBA00023125"/>
    </source>
</evidence>
<dbReference type="Proteomes" id="UP000309673">
    <property type="component" value="Unassembled WGS sequence"/>
</dbReference>
<keyword evidence="5" id="KW-1185">Reference proteome</keyword>
<evidence type="ECO:0000313" key="5">
    <source>
        <dbReference type="Proteomes" id="UP000309673"/>
    </source>
</evidence>
<evidence type="ECO:0000313" key="4">
    <source>
        <dbReference type="EMBL" id="TJY43927.1"/>
    </source>
</evidence>
<accession>A0A4U0FG79</accession>
<dbReference type="OrthoDB" id="9780824at2"/>
<gene>
    <name evidence="4" type="ORF">E5161_00540</name>
</gene>
<name>A0A4U0FG79_9BACL</name>